<feature type="domain" description="Amidohydrolase-related" evidence="2">
    <location>
        <begin position="54"/>
        <end position="352"/>
    </location>
</feature>
<reference evidence="3 4" key="1">
    <citation type="journal article" date="2011" name="Stand. Genomic Sci.">
        <title>Complete genome sequence of the thermophilic sulfur-reducer Hippea maritima type strain (MH(2)).</title>
        <authorList>
            <person name="Huntemann M."/>
            <person name="Lu M."/>
            <person name="Nolan M."/>
            <person name="Lapidus A."/>
            <person name="Lucas S."/>
            <person name="Hammon N."/>
            <person name="Deshpande S."/>
            <person name="Cheng J.F."/>
            <person name="Tapia R."/>
            <person name="Han C."/>
            <person name="Goodwin L."/>
            <person name="Pitluck S."/>
            <person name="Liolios K."/>
            <person name="Pagani I."/>
            <person name="Ivanova N."/>
            <person name="Ovchinikova G."/>
            <person name="Pati A."/>
            <person name="Chen A."/>
            <person name="Palaniappan K."/>
            <person name="Land M."/>
            <person name="Hauser L."/>
            <person name="Jeffries C.D."/>
            <person name="Detter J.C."/>
            <person name="Brambilla E.M."/>
            <person name="Rohde M."/>
            <person name="Spring S."/>
            <person name="Goker M."/>
            <person name="Woyke T."/>
            <person name="Bristow J."/>
            <person name="Eisen J.A."/>
            <person name="Markowitz V."/>
            <person name="Hugenholtz P."/>
            <person name="Kyrpides N.C."/>
            <person name="Klenk H.P."/>
            <person name="Mavromatis K."/>
        </authorList>
    </citation>
    <scope>NUCLEOTIDE SEQUENCE [LARGE SCALE GENOMIC DNA]</scope>
    <source>
        <strain evidence="4">ATCC 700847 / DSM 10411 / MH2</strain>
    </source>
</reference>
<dbReference type="AlphaFoldDB" id="F2LTH9"/>
<keyword evidence="1 3" id="KW-0378">Hydrolase</keyword>
<reference evidence="4" key="2">
    <citation type="submission" date="2011-03" db="EMBL/GenBank/DDBJ databases">
        <title>The complete genome of Hippea maritima DSM 10411.</title>
        <authorList>
            <consortium name="US DOE Joint Genome Institute (JGI-PGF)"/>
            <person name="Lucas S."/>
            <person name="Copeland A."/>
            <person name="Lapidus A."/>
            <person name="Bruce D."/>
            <person name="Goodwin L."/>
            <person name="Pitluck S."/>
            <person name="Peters L."/>
            <person name="Kyrpides N."/>
            <person name="Mavromatis K."/>
            <person name="Pagani I."/>
            <person name="Ivanova N."/>
            <person name="Mikhailova N."/>
            <person name="Lu M."/>
            <person name="Detter J.C."/>
            <person name="Tapia R."/>
            <person name="Han C."/>
            <person name="Land M."/>
            <person name="Hauser L."/>
            <person name="Markowitz V."/>
            <person name="Cheng J.-F."/>
            <person name="Hugenholtz P."/>
            <person name="Woyke T."/>
            <person name="Wu D."/>
            <person name="Spring S."/>
            <person name="Schroeder M."/>
            <person name="Brambilla E."/>
            <person name="Klenk H.-P."/>
            <person name="Eisen J.A."/>
        </authorList>
    </citation>
    <scope>NUCLEOTIDE SEQUENCE [LARGE SCALE GENOMIC DNA]</scope>
    <source>
        <strain evidence="4">ATCC 700847 / DSM 10411 / MH2</strain>
    </source>
</reference>
<dbReference type="InParanoid" id="F2LTH9"/>
<dbReference type="PANTHER" id="PTHR43794:SF11">
    <property type="entry name" value="AMIDOHYDROLASE-RELATED DOMAIN-CONTAINING PROTEIN"/>
    <property type="match status" value="1"/>
</dbReference>
<name>F2LTH9_HIPMA</name>
<dbReference type="Proteomes" id="UP000008139">
    <property type="component" value="Chromosome"/>
</dbReference>
<sequence length="386" mass="44156">MRFLRAKYLFDGLNLKENFAVVVNGSSVVDVGAYDELRKSYIELEVNDLGEGVLFCGFVNAHTHLELSYLKGKTEAFGGFVKWLASVMSNKSRYEEYVVLENMDKSIDELIENGVAIVGDISNTLISIDRLSKKLPLSVVFYENYSLNLERAFSAIDKLEKEGEMLSRMPIRIQLTPHAVYSSHPILMRYLCSKTDFMSLHFLESKYEKEFISGKGELYIFLKELGLLDYSFEYKNIWDYLKKLGCLKPKGLFVHCTEAEYEDLEMIRSIDGSVVLCPRSNWYISRKLPDVYKIEKSGLNIAIGTDSLASNWDLNILNEMAFLKDHFPDIKSESIFRWATSGGAKALRVKLGFFKGFYAKPYFIAANSSNPLDEILQKRGYLPLPY</sequence>
<dbReference type="eggNOG" id="COG0402">
    <property type="taxonomic scope" value="Bacteria"/>
</dbReference>
<dbReference type="InterPro" id="IPR050287">
    <property type="entry name" value="MTA/SAH_deaminase"/>
</dbReference>
<dbReference type="SUPFAM" id="SSF51556">
    <property type="entry name" value="Metallo-dependent hydrolases"/>
    <property type="match status" value="1"/>
</dbReference>
<dbReference type="GO" id="GO:0016810">
    <property type="term" value="F:hydrolase activity, acting on carbon-nitrogen (but not peptide) bonds"/>
    <property type="evidence" value="ECO:0007669"/>
    <property type="project" value="InterPro"/>
</dbReference>
<dbReference type="EMBL" id="CP002606">
    <property type="protein sequence ID" value="AEA33304.1"/>
    <property type="molecule type" value="Genomic_DNA"/>
</dbReference>
<dbReference type="SUPFAM" id="SSF51338">
    <property type="entry name" value="Composite domain of metallo-dependent hydrolases"/>
    <property type="match status" value="1"/>
</dbReference>
<dbReference type="InterPro" id="IPR032466">
    <property type="entry name" value="Metal_Hydrolase"/>
</dbReference>
<evidence type="ECO:0000259" key="2">
    <source>
        <dbReference type="Pfam" id="PF01979"/>
    </source>
</evidence>
<accession>F2LTH9</accession>
<protein>
    <submittedName>
        <fullName evidence="3">Amidohydrolase</fullName>
    </submittedName>
</protein>
<dbReference type="Gene3D" id="3.20.20.140">
    <property type="entry name" value="Metal-dependent hydrolases"/>
    <property type="match status" value="1"/>
</dbReference>
<organism evidence="3 4">
    <name type="scientific">Hippea maritima (strain ATCC 700847 / DSM 10411 / MH2)</name>
    <dbReference type="NCBI Taxonomy" id="760142"/>
    <lineage>
        <taxon>Bacteria</taxon>
        <taxon>Pseudomonadati</taxon>
        <taxon>Campylobacterota</taxon>
        <taxon>Desulfurellia</taxon>
        <taxon>Desulfurellales</taxon>
        <taxon>Hippeaceae</taxon>
        <taxon>Hippea</taxon>
    </lineage>
</organism>
<dbReference type="STRING" id="760142.Hipma_0327"/>
<dbReference type="InterPro" id="IPR006680">
    <property type="entry name" value="Amidohydro-rel"/>
</dbReference>
<proteinExistence type="predicted"/>
<dbReference type="Gene3D" id="2.30.40.10">
    <property type="entry name" value="Urease, subunit C, domain 1"/>
    <property type="match status" value="1"/>
</dbReference>
<dbReference type="HOGENOM" id="CLU_012358_10_1_7"/>
<dbReference type="Pfam" id="PF01979">
    <property type="entry name" value="Amidohydro_1"/>
    <property type="match status" value="1"/>
</dbReference>
<dbReference type="RefSeq" id="WP_013681348.1">
    <property type="nucleotide sequence ID" value="NC_015318.1"/>
</dbReference>
<gene>
    <name evidence="3" type="ordered locus">Hipma_0327</name>
</gene>
<evidence type="ECO:0000256" key="1">
    <source>
        <dbReference type="ARBA" id="ARBA00022801"/>
    </source>
</evidence>
<dbReference type="InterPro" id="IPR011059">
    <property type="entry name" value="Metal-dep_hydrolase_composite"/>
</dbReference>
<evidence type="ECO:0000313" key="3">
    <source>
        <dbReference type="EMBL" id="AEA33304.1"/>
    </source>
</evidence>
<dbReference type="KEGG" id="hmr:Hipma_0327"/>
<dbReference type="PANTHER" id="PTHR43794">
    <property type="entry name" value="AMINOHYDROLASE SSNA-RELATED"/>
    <property type="match status" value="1"/>
</dbReference>
<evidence type="ECO:0000313" key="4">
    <source>
        <dbReference type="Proteomes" id="UP000008139"/>
    </source>
</evidence>
<dbReference type="OrthoDB" id="9807210at2"/>
<keyword evidence="4" id="KW-1185">Reference proteome</keyword>